<feature type="compositionally biased region" description="Acidic residues" evidence="2">
    <location>
        <begin position="1"/>
        <end position="13"/>
    </location>
</feature>
<feature type="region of interest" description="Disordered" evidence="2">
    <location>
        <begin position="1"/>
        <end position="25"/>
    </location>
</feature>
<evidence type="ECO:0000256" key="2">
    <source>
        <dbReference type="SAM" id="MobiDB-lite"/>
    </source>
</evidence>
<feature type="compositionally biased region" description="Basic and acidic residues" evidence="2">
    <location>
        <begin position="14"/>
        <end position="25"/>
    </location>
</feature>
<protein>
    <submittedName>
        <fullName evidence="3">Uncharacterized protein</fullName>
    </submittedName>
</protein>
<reference evidence="3 4" key="1">
    <citation type="submission" date="2020-04" db="EMBL/GenBank/DDBJ databases">
        <authorList>
            <person name="Wallbank WR R."/>
            <person name="Pardo Diaz C."/>
            <person name="Kozak K."/>
            <person name="Martin S."/>
            <person name="Jiggins C."/>
            <person name="Moest M."/>
            <person name="Warren A I."/>
            <person name="Byers J.R.P. K."/>
            <person name="Montejo-Kovacevich G."/>
            <person name="Yen C E."/>
        </authorList>
    </citation>
    <scope>NUCLEOTIDE SEQUENCE [LARGE SCALE GENOMIC DNA]</scope>
</reference>
<organism evidence="3 4">
    <name type="scientific">Arctia plantaginis</name>
    <name type="common">Wood tiger moth</name>
    <name type="synonym">Phalaena plantaginis</name>
    <dbReference type="NCBI Taxonomy" id="874455"/>
    <lineage>
        <taxon>Eukaryota</taxon>
        <taxon>Metazoa</taxon>
        <taxon>Ecdysozoa</taxon>
        <taxon>Arthropoda</taxon>
        <taxon>Hexapoda</taxon>
        <taxon>Insecta</taxon>
        <taxon>Pterygota</taxon>
        <taxon>Neoptera</taxon>
        <taxon>Endopterygota</taxon>
        <taxon>Lepidoptera</taxon>
        <taxon>Glossata</taxon>
        <taxon>Ditrysia</taxon>
        <taxon>Noctuoidea</taxon>
        <taxon>Erebidae</taxon>
        <taxon>Arctiinae</taxon>
        <taxon>Arctia</taxon>
    </lineage>
</organism>
<keyword evidence="4" id="KW-1185">Reference proteome</keyword>
<evidence type="ECO:0000313" key="3">
    <source>
        <dbReference type="EMBL" id="CAB3254415.1"/>
    </source>
</evidence>
<accession>A0A8S1B611</accession>
<dbReference type="Proteomes" id="UP000494106">
    <property type="component" value="Unassembled WGS sequence"/>
</dbReference>
<dbReference type="AlphaFoldDB" id="A0A8S1B611"/>
<feature type="coiled-coil region" evidence="1">
    <location>
        <begin position="37"/>
        <end position="64"/>
    </location>
</feature>
<sequence>MVLEEDCEDDDSEASVRGDHPTTDTRKLVQDISREVKKAFKEELGSLETALEFMSDQLNTMEQSIKNQDIKIKIYLRLP</sequence>
<dbReference type="OrthoDB" id="7371673at2759"/>
<dbReference type="EMBL" id="CADEBC010000563">
    <property type="protein sequence ID" value="CAB3254415.1"/>
    <property type="molecule type" value="Genomic_DNA"/>
</dbReference>
<evidence type="ECO:0000256" key="1">
    <source>
        <dbReference type="SAM" id="Coils"/>
    </source>
</evidence>
<keyword evidence="1" id="KW-0175">Coiled coil</keyword>
<evidence type="ECO:0000313" key="4">
    <source>
        <dbReference type="Proteomes" id="UP000494106"/>
    </source>
</evidence>
<name>A0A8S1B611_ARCPL</name>
<comment type="caution">
    <text evidence="3">The sequence shown here is derived from an EMBL/GenBank/DDBJ whole genome shotgun (WGS) entry which is preliminary data.</text>
</comment>
<gene>
    <name evidence="3" type="ORF">APLA_LOCUS14525</name>
</gene>
<proteinExistence type="predicted"/>